<accession>A0A850CG45</accession>
<dbReference type="InterPro" id="IPR002477">
    <property type="entry name" value="Peptidoglycan-bd-like"/>
</dbReference>
<proteinExistence type="predicted"/>
<feature type="signal peptide" evidence="1">
    <location>
        <begin position="1"/>
        <end position="21"/>
    </location>
</feature>
<evidence type="ECO:0000313" key="3">
    <source>
        <dbReference type="EMBL" id="NUQ90837.1"/>
    </source>
</evidence>
<reference evidence="3 4" key="1">
    <citation type="submission" date="2020-05" db="EMBL/GenBank/DDBJ databases">
        <title>DNA-SIP metagenomic assembled genomes.</title>
        <authorList>
            <person name="Yu J."/>
        </authorList>
    </citation>
    <scope>NUCLEOTIDE SEQUENCE [LARGE SCALE GENOMIC DNA]</scope>
    <source>
        <strain evidence="3">Bin5.27</strain>
    </source>
</reference>
<organism evidence="3 4">
    <name type="scientific">Glycomyces artemisiae</name>
    <dbReference type="NCBI Taxonomy" id="1076443"/>
    <lineage>
        <taxon>Bacteria</taxon>
        <taxon>Bacillati</taxon>
        <taxon>Actinomycetota</taxon>
        <taxon>Actinomycetes</taxon>
        <taxon>Glycomycetales</taxon>
        <taxon>Glycomycetaceae</taxon>
        <taxon>Glycomyces</taxon>
    </lineage>
</organism>
<protein>
    <submittedName>
        <fullName evidence="3">Efflux RND transporter periplasmic adaptor subunit</fullName>
    </submittedName>
</protein>
<dbReference type="SUPFAM" id="SSF47090">
    <property type="entry name" value="PGBD-like"/>
    <property type="match status" value="1"/>
</dbReference>
<name>A0A850CG45_9ACTN</name>
<dbReference type="EMBL" id="JABFXE010000858">
    <property type="protein sequence ID" value="NUQ90837.1"/>
    <property type="molecule type" value="Genomic_DNA"/>
</dbReference>
<keyword evidence="1" id="KW-0732">Signal</keyword>
<feature type="chain" id="PRO_5032478439" evidence="1">
    <location>
        <begin position="22"/>
        <end position="347"/>
    </location>
</feature>
<dbReference type="Pfam" id="PF01471">
    <property type="entry name" value="PG_binding_1"/>
    <property type="match status" value="1"/>
</dbReference>
<dbReference type="AlphaFoldDB" id="A0A850CG45"/>
<gene>
    <name evidence="3" type="ORF">HOQ43_20530</name>
</gene>
<dbReference type="InterPro" id="IPR036366">
    <property type="entry name" value="PGBDSf"/>
</dbReference>
<dbReference type="InterPro" id="IPR036365">
    <property type="entry name" value="PGBD-like_sf"/>
</dbReference>
<dbReference type="Proteomes" id="UP000574690">
    <property type="component" value="Unassembled WGS sequence"/>
</dbReference>
<evidence type="ECO:0000313" key="4">
    <source>
        <dbReference type="Proteomes" id="UP000574690"/>
    </source>
</evidence>
<dbReference type="Gene3D" id="2.40.420.20">
    <property type="match status" value="1"/>
</dbReference>
<evidence type="ECO:0000259" key="2">
    <source>
        <dbReference type="Pfam" id="PF01471"/>
    </source>
</evidence>
<comment type="caution">
    <text evidence="3">The sequence shown here is derived from an EMBL/GenBank/DDBJ whole genome shotgun (WGS) entry which is preliminary data.</text>
</comment>
<evidence type="ECO:0000256" key="1">
    <source>
        <dbReference type="SAM" id="SignalP"/>
    </source>
</evidence>
<dbReference type="Gene3D" id="1.10.101.10">
    <property type="entry name" value="PGBD-like superfamily/PGBD"/>
    <property type="match status" value="1"/>
</dbReference>
<sequence>MRRRTVAIAAGSAAAAGLAAAGALYWTGGDEPAASADAPGATAVVEQQDLARSEEVVGTLSYGEAHTLNGAAPGVVTWLPEPGTVIGAGDAVYDVDNAPVVAMTGDLPLWRDLAPGVEGPDVAQLESNLVDLGYDGFTEDDAYTDATAAAVEEWQEDNELEETGTVAVGAVLFSPKPVRVADQLAAVGDPANGPVLSYTSDERRVTVQLDIADQDLVAADQAVTVVLPDGTEAAGVVSAIGQTVSGSQEEGEEEPETVEVTVAVEDQSVLGALVSAPVTVELVSETREDVLTVPVEALLALREGGYGVEVVDGGASELVPVETGVFADGRVEVSRDLEAGATVAVPE</sequence>
<feature type="domain" description="Peptidoglycan binding-like" evidence="2">
    <location>
        <begin position="119"/>
        <end position="165"/>
    </location>
</feature>